<comment type="caution">
    <text evidence="2">The sequence shown here is derived from an EMBL/GenBank/DDBJ whole genome shotgun (WGS) entry which is preliminary data.</text>
</comment>
<sequence length="1024" mass="117940">MEKASRYGNASNPCGMLVCDFSSPPSSFSGRTPLGEYYDRSGVGLEKFQKESLGRMVTRKKSSVMEFVTRWELMEANNGNLEESGEELCLASAMPLEVRGWEEASWEESDLARFSKFLRREESERYNARKRMFDFGCPMKLRVLSWNETKIQTMSEGVVRSVGFGRFLDWGAMGAQGSTGGILICWDKRSLELLEMEVGQFSISCRLKNVEDGLVWIFIGVYGPFTRKERESMERSSQGSLNGAMRRFAQVVDDLELLDLPLQRVVFSWSEGRNNQSWARLDRFLVTQSWLDLFRGVVQSRLPRPTSDHFPILLKGGGLSRGPSPFRFENMWLKIDGFKDLLQDWWQGAGRRGRASFRLAAKLKVLKGKIKVWNRDVFGRLEVNKSSALQQIDFWGRVECEKGLSERETKLKNEAKETFKKWVLLEETHWRQLSRELWLKEGDKNTWFFHQMANAHWRNNSLDRIKINGVELAEEQEVREGIVNAFQHQLLKEPGWRASIEGLHLQHKAPGSDEFTMAFWQACWDFVKEEVVELFKEFYDQKSFAKSLNTTFMVLILKKGGAEDLGDFQLISLLGGLYKLLAKVLANRLKKVLGKVVSADQNAFVRGRQILDASLIANEVVDYWQKRKKKGLVCKLDIEKAYDSINWNFLMKVLHKMGFGSRWMEWILWCISTAKFSVLVNGVPTGFFSNSKGLHQGDPISPYLFVLARKEHLTHLGWILAWFEAAFGLRINLAKSELILVGEVKDIEEMVVELGGSLERKIHLINWEVVCTQKEKGGLGIRKIALLNKALLGRWIWRFAFEKDLLWKKVIGVKYGQEGCGWRTNEARVRQRSAVPKFSPALCQTVFRNATVNEVWDSSLGQGGWNLKLYRDPNDWELDLIEELLLLPRDFRISSEEDSVLWKGGGLDIFRIRDAYNLLAAPNPLVFLKKSIWVDKVPTKVAFFAWEATWEKILTLDRLQNQGWQLPNHCYLCGCEEENVNYILLHCTVVKVLWEIILALFGVQVYMEEESSSLLGFLEWLAAP</sequence>
<evidence type="ECO:0000313" key="2">
    <source>
        <dbReference type="EMBL" id="RVW15814.1"/>
    </source>
</evidence>
<proteinExistence type="predicted"/>
<dbReference type="AlphaFoldDB" id="A0A438BXS4"/>
<dbReference type="InterPro" id="IPR036691">
    <property type="entry name" value="Endo/exonu/phosph_ase_sf"/>
</dbReference>
<dbReference type="Gene3D" id="3.60.10.10">
    <property type="entry name" value="Endonuclease/exonuclease/phosphatase"/>
    <property type="match status" value="1"/>
</dbReference>
<dbReference type="PROSITE" id="PS50878">
    <property type="entry name" value="RT_POL"/>
    <property type="match status" value="1"/>
</dbReference>
<dbReference type="InterPro" id="IPR000477">
    <property type="entry name" value="RT_dom"/>
</dbReference>
<dbReference type="SUPFAM" id="SSF56672">
    <property type="entry name" value="DNA/RNA polymerases"/>
    <property type="match status" value="1"/>
</dbReference>
<evidence type="ECO:0000313" key="3">
    <source>
        <dbReference type="Proteomes" id="UP000288805"/>
    </source>
</evidence>
<dbReference type="PANTHER" id="PTHR19446">
    <property type="entry name" value="REVERSE TRANSCRIPTASES"/>
    <property type="match status" value="1"/>
</dbReference>
<accession>A0A438BXS4</accession>
<dbReference type="CDD" id="cd01650">
    <property type="entry name" value="RT_nLTR_like"/>
    <property type="match status" value="1"/>
</dbReference>
<organism evidence="2 3">
    <name type="scientific">Vitis vinifera</name>
    <name type="common">Grape</name>
    <dbReference type="NCBI Taxonomy" id="29760"/>
    <lineage>
        <taxon>Eukaryota</taxon>
        <taxon>Viridiplantae</taxon>
        <taxon>Streptophyta</taxon>
        <taxon>Embryophyta</taxon>
        <taxon>Tracheophyta</taxon>
        <taxon>Spermatophyta</taxon>
        <taxon>Magnoliopsida</taxon>
        <taxon>eudicotyledons</taxon>
        <taxon>Gunneridae</taxon>
        <taxon>Pentapetalae</taxon>
        <taxon>rosids</taxon>
        <taxon>Vitales</taxon>
        <taxon>Vitaceae</taxon>
        <taxon>Viteae</taxon>
        <taxon>Vitis</taxon>
    </lineage>
</organism>
<feature type="domain" description="Reverse transcriptase" evidence="1">
    <location>
        <begin position="537"/>
        <end position="783"/>
    </location>
</feature>
<name>A0A438BXS4_VITVI</name>
<gene>
    <name evidence="2" type="primary">YTX2_843</name>
    <name evidence="2" type="ORF">CK203_073140</name>
</gene>
<dbReference type="EMBL" id="QGNW01002594">
    <property type="protein sequence ID" value="RVW15814.1"/>
    <property type="molecule type" value="Genomic_DNA"/>
</dbReference>
<dbReference type="InterPro" id="IPR043502">
    <property type="entry name" value="DNA/RNA_pol_sf"/>
</dbReference>
<dbReference type="SUPFAM" id="SSF56219">
    <property type="entry name" value="DNase I-like"/>
    <property type="match status" value="1"/>
</dbReference>
<reference evidence="2 3" key="1">
    <citation type="journal article" date="2018" name="PLoS Genet.">
        <title>Population sequencing reveals clonal diversity and ancestral inbreeding in the grapevine cultivar Chardonnay.</title>
        <authorList>
            <person name="Roach M.J."/>
            <person name="Johnson D.L."/>
            <person name="Bohlmann J."/>
            <person name="van Vuuren H.J."/>
            <person name="Jones S.J."/>
            <person name="Pretorius I.S."/>
            <person name="Schmidt S.A."/>
            <person name="Borneman A.R."/>
        </authorList>
    </citation>
    <scope>NUCLEOTIDE SEQUENCE [LARGE SCALE GENOMIC DNA]</scope>
    <source>
        <strain evidence="3">cv. Chardonnay</strain>
        <tissue evidence="2">Leaf</tissue>
    </source>
</reference>
<evidence type="ECO:0000259" key="1">
    <source>
        <dbReference type="PROSITE" id="PS50878"/>
    </source>
</evidence>
<dbReference type="Proteomes" id="UP000288805">
    <property type="component" value="Unassembled WGS sequence"/>
</dbReference>
<dbReference type="Pfam" id="PF13966">
    <property type="entry name" value="zf-RVT"/>
    <property type="match status" value="1"/>
</dbReference>
<dbReference type="InterPro" id="IPR026960">
    <property type="entry name" value="RVT-Znf"/>
</dbReference>
<protein>
    <submittedName>
        <fullName evidence="2">Transposon TX1 uncharacterized 149 kDa protein</fullName>
    </submittedName>
</protein>
<dbReference type="Pfam" id="PF00078">
    <property type="entry name" value="RVT_1"/>
    <property type="match status" value="1"/>
</dbReference>